<feature type="region of interest" description="Disordered" evidence="9">
    <location>
        <begin position="521"/>
        <end position="545"/>
    </location>
</feature>
<evidence type="ECO:0000256" key="3">
    <source>
        <dbReference type="ARBA" id="ARBA00022989"/>
    </source>
</evidence>
<dbReference type="GO" id="GO:0031209">
    <property type="term" value="C:SCAR complex"/>
    <property type="evidence" value="ECO:0007669"/>
    <property type="project" value="TreeGrafter"/>
</dbReference>
<feature type="non-terminal residue" evidence="10">
    <location>
        <position position="1"/>
    </location>
</feature>
<dbReference type="AlphaFoldDB" id="A0AAD9FGH4"/>
<dbReference type="EMBL" id="JASDAP010000003">
    <property type="protein sequence ID" value="KAK1905088.1"/>
    <property type="molecule type" value="Genomic_DNA"/>
</dbReference>
<name>A0AAD9FGH4_DISEL</name>
<evidence type="ECO:0000256" key="5">
    <source>
        <dbReference type="ARBA" id="ARBA00023273"/>
    </source>
</evidence>
<evidence type="ECO:0000313" key="11">
    <source>
        <dbReference type="Proteomes" id="UP001228049"/>
    </source>
</evidence>
<keyword evidence="5" id="KW-0966">Cell projection</keyword>
<dbReference type="GO" id="GO:0031258">
    <property type="term" value="C:lamellipodium membrane"/>
    <property type="evidence" value="ECO:0007669"/>
    <property type="project" value="UniProtKB-SubCell"/>
</dbReference>
<keyword evidence="11" id="KW-1185">Reference proteome</keyword>
<dbReference type="GO" id="GO:0048812">
    <property type="term" value="P:neuron projection morphogenesis"/>
    <property type="evidence" value="ECO:0007669"/>
    <property type="project" value="TreeGrafter"/>
</dbReference>
<dbReference type="PANTHER" id="PTHR12093">
    <property type="entry name" value="NCK-ASSOCIATED PROTEIN 1"/>
    <property type="match status" value="1"/>
</dbReference>
<comment type="subcellular location">
    <subcellularLocation>
        <location evidence="6">Cell projection</location>
        <location evidence="6">Lamellipodium membrane</location>
        <topology evidence="6">Single-pass membrane protein</topology>
        <orientation evidence="6">Cytoplasmic side</orientation>
    </subcellularLocation>
</comment>
<keyword evidence="1" id="KW-1003">Cell membrane</keyword>
<evidence type="ECO:0000313" key="10">
    <source>
        <dbReference type="EMBL" id="KAK1905088.1"/>
    </source>
</evidence>
<keyword evidence="3" id="KW-1133">Transmembrane helix</keyword>
<proteinExistence type="inferred from homology"/>
<evidence type="ECO:0000256" key="8">
    <source>
        <dbReference type="ARBA" id="ARBA00039689"/>
    </source>
</evidence>
<accession>A0AAD9FGH4</accession>
<comment type="caution">
    <text evidence="10">The sequence shown here is derived from an EMBL/GenBank/DDBJ whole genome shotgun (WGS) entry which is preliminary data.</text>
</comment>
<dbReference type="GO" id="GO:0030866">
    <property type="term" value="P:cortical actin cytoskeleton organization"/>
    <property type="evidence" value="ECO:0007669"/>
    <property type="project" value="TreeGrafter"/>
</dbReference>
<dbReference type="Pfam" id="PF09735">
    <property type="entry name" value="Nckap1"/>
    <property type="match status" value="2"/>
</dbReference>
<protein>
    <recommendedName>
        <fullName evidence="8">Nck-associated protein 1</fullName>
    </recommendedName>
</protein>
<reference evidence="10" key="1">
    <citation type="submission" date="2023-04" db="EMBL/GenBank/DDBJ databases">
        <title>Chromosome-level genome of Chaenocephalus aceratus.</title>
        <authorList>
            <person name="Park H."/>
        </authorList>
    </citation>
    <scope>NUCLEOTIDE SEQUENCE</scope>
    <source>
        <strain evidence="10">DE</strain>
        <tissue evidence="10">Muscle</tissue>
    </source>
</reference>
<evidence type="ECO:0000256" key="2">
    <source>
        <dbReference type="ARBA" id="ARBA00022692"/>
    </source>
</evidence>
<evidence type="ECO:0000256" key="7">
    <source>
        <dbReference type="ARBA" id="ARBA00037947"/>
    </source>
</evidence>
<gene>
    <name evidence="10" type="ORF">KUDE01_012271</name>
</gene>
<comment type="similarity">
    <text evidence="7">Belongs to the HEM-1/HEM-2 family.</text>
</comment>
<dbReference type="Proteomes" id="UP001228049">
    <property type="component" value="Unassembled WGS sequence"/>
</dbReference>
<keyword evidence="2" id="KW-0812">Transmembrane</keyword>
<evidence type="ECO:0000256" key="4">
    <source>
        <dbReference type="ARBA" id="ARBA00023136"/>
    </source>
</evidence>
<evidence type="ECO:0000256" key="6">
    <source>
        <dbReference type="ARBA" id="ARBA00037839"/>
    </source>
</evidence>
<evidence type="ECO:0000256" key="1">
    <source>
        <dbReference type="ARBA" id="ARBA00022475"/>
    </source>
</evidence>
<evidence type="ECO:0000256" key="9">
    <source>
        <dbReference type="SAM" id="MobiDB-lite"/>
    </source>
</evidence>
<keyword evidence="4" id="KW-0472">Membrane</keyword>
<dbReference type="PANTHER" id="PTHR12093:SF11">
    <property type="entry name" value="NCK-ASSOCIATED PROTEIN 1"/>
    <property type="match status" value="1"/>
</dbReference>
<feature type="compositionally biased region" description="Basic and acidic residues" evidence="9">
    <location>
        <begin position="532"/>
        <end position="545"/>
    </location>
</feature>
<dbReference type="GO" id="GO:0030031">
    <property type="term" value="P:cell projection assembly"/>
    <property type="evidence" value="ECO:0007669"/>
    <property type="project" value="TreeGrafter"/>
</dbReference>
<dbReference type="GO" id="GO:0016477">
    <property type="term" value="P:cell migration"/>
    <property type="evidence" value="ECO:0007669"/>
    <property type="project" value="TreeGrafter"/>
</dbReference>
<organism evidence="10 11">
    <name type="scientific">Dissostichus eleginoides</name>
    <name type="common">Patagonian toothfish</name>
    <name type="synonym">Dissostichus amissus</name>
    <dbReference type="NCBI Taxonomy" id="100907"/>
    <lineage>
        <taxon>Eukaryota</taxon>
        <taxon>Metazoa</taxon>
        <taxon>Chordata</taxon>
        <taxon>Craniata</taxon>
        <taxon>Vertebrata</taxon>
        <taxon>Euteleostomi</taxon>
        <taxon>Actinopterygii</taxon>
        <taxon>Neopterygii</taxon>
        <taxon>Teleostei</taxon>
        <taxon>Neoteleostei</taxon>
        <taxon>Acanthomorphata</taxon>
        <taxon>Eupercaria</taxon>
        <taxon>Perciformes</taxon>
        <taxon>Notothenioidei</taxon>
        <taxon>Nototheniidae</taxon>
        <taxon>Dissostichus</taxon>
    </lineage>
</organism>
<dbReference type="InterPro" id="IPR019137">
    <property type="entry name" value="Nck-associated_protein-1"/>
</dbReference>
<sequence length="599" mass="68922">QGQVWKPINIHSVSGMCMHYIPLTIQNDTTHNASVLLLPAYLPDLVSKPSYLVDKNLESAVKFIVRKFPAVETRNNNDHVCELLNTIDACQVFFDITVNFDLTKNYLDLVVTYTTLMTILSRIEERKAIIGLYNYAHEMTHGASDREYPRLGQMIVDYENPLKKLMEEFVPHGKSLSDALISLQMVYPRRNLSADQWRNAQLLSLISAPSTMLNPAQSDTMPCEYLSLDAMEKWIVFGFILCHSVLNTDATALSLWKLALQSSTCLCLFRDEVFHIHKAAEDLFVNIRGYNKRINDIRECKEQALSHAGSMHRERRKFLRSALKELATALFVFMALSFARDEIIWLLRHADNIQKKSTDDFIDKHIAELIFYMEELRAHVRKYGPVMQRYYVQYLSGFDAVVLNELVQNLSVCPEDESIIMSSFVNTMTSLSVKQVEDGEVFDFRGMRLDWFRLQAYTSVSKASLGISDHKELGKMMNTIIFHTKMVDSLVEMLRHHIGDRSLSLCNMFLDEMAKQTISQAVNKKSKKATGKKGEPEREKPGVESMRKNRLLVTNLDKLHTALSELCFSINYVPNLAVWEHTFTPREYLTSHLEIRFTK</sequence>